<keyword evidence="8" id="KW-1185">Reference proteome</keyword>
<dbReference type="PANTHER" id="PTHR30213:SF0">
    <property type="entry name" value="UPF0761 MEMBRANE PROTEIN YIHY"/>
    <property type="match status" value="1"/>
</dbReference>
<accession>A0A9E8MXG9</accession>
<feature type="transmembrane region" description="Helical" evidence="6">
    <location>
        <begin position="136"/>
        <end position="157"/>
    </location>
</feature>
<feature type="transmembrane region" description="Helical" evidence="6">
    <location>
        <begin position="256"/>
        <end position="282"/>
    </location>
</feature>
<dbReference type="PANTHER" id="PTHR30213">
    <property type="entry name" value="INNER MEMBRANE PROTEIN YHJD"/>
    <property type="match status" value="1"/>
</dbReference>
<dbReference type="RefSeq" id="WP_267677735.1">
    <property type="nucleotide sequence ID" value="NZ_CP113088.1"/>
</dbReference>
<keyword evidence="2" id="KW-1003">Cell membrane</keyword>
<evidence type="ECO:0000256" key="2">
    <source>
        <dbReference type="ARBA" id="ARBA00022475"/>
    </source>
</evidence>
<gene>
    <name evidence="7" type="ORF">N7U66_06025</name>
</gene>
<protein>
    <submittedName>
        <fullName evidence="7">YihY/virulence factor BrkB family protein</fullName>
    </submittedName>
</protein>
<dbReference type="GO" id="GO:0005886">
    <property type="term" value="C:plasma membrane"/>
    <property type="evidence" value="ECO:0007669"/>
    <property type="project" value="UniProtKB-SubCell"/>
</dbReference>
<dbReference type="Pfam" id="PF03631">
    <property type="entry name" value="Virul_fac_BrkB"/>
    <property type="match status" value="1"/>
</dbReference>
<dbReference type="Proteomes" id="UP001164705">
    <property type="component" value="Chromosome"/>
</dbReference>
<dbReference type="EMBL" id="CP113088">
    <property type="protein sequence ID" value="WAC03161.1"/>
    <property type="molecule type" value="Genomic_DNA"/>
</dbReference>
<name>A0A9E8MXG9_9FLAO</name>
<evidence type="ECO:0000313" key="8">
    <source>
        <dbReference type="Proteomes" id="UP001164705"/>
    </source>
</evidence>
<organism evidence="7 8">
    <name type="scientific">Lacinutrix neustonica</name>
    <dbReference type="NCBI Taxonomy" id="2980107"/>
    <lineage>
        <taxon>Bacteria</taxon>
        <taxon>Pseudomonadati</taxon>
        <taxon>Bacteroidota</taxon>
        <taxon>Flavobacteriia</taxon>
        <taxon>Flavobacteriales</taxon>
        <taxon>Flavobacteriaceae</taxon>
        <taxon>Lacinutrix</taxon>
    </lineage>
</organism>
<evidence type="ECO:0000256" key="3">
    <source>
        <dbReference type="ARBA" id="ARBA00022692"/>
    </source>
</evidence>
<evidence type="ECO:0000256" key="4">
    <source>
        <dbReference type="ARBA" id="ARBA00022989"/>
    </source>
</evidence>
<evidence type="ECO:0000256" key="5">
    <source>
        <dbReference type="ARBA" id="ARBA00023136"/>
    </source>
</evidence>
<feature type="transmembrane region" description="Helical" evidence="6">
    <location>
        <begin position="225"/>
        <end position="249"/>
    </location>
</feature>
<keyword evidence="4 6" id="KW-1133">Transmembrane helix</keyword>
<dbReference type="InterPro" id="IPR017039">
    <property type="entry name" value="Virul_fac_BrkB"/>
</dbReference>
<dbReference type="KEGG" id="lnu:N7U66_06025"/>
<evidence type="ECO:0000313" key="7">
    <source>
        <dbReference type="EMBL" id="WAC03161.1"/>
    </source>
</evidence>
<keyword evidence="3 6" id="KW-0812">Transmembrane</keyword>
<dbReference type="PIRSF" id="PIRSF035875">
    <property type="entry name" value="RNase_BN"/>
    <property type="match status" value="1"/>
</dbReference>
<feature type="transmembrane region" description="Helical" evidence="6">
    <location>
        <begin position="177"/>
        <end position="205"/>
    </location>
</feature>
<reference evidence="7" key="1">
    <citation type="submission" date="2022-11" db="EMBL/GenBank/DDBJ databases">
        <title>Lacinutrix neustonica HL-RS19T sp. nov., isolated from the surface microlayer sample of brackish Lake Shihwa.</title>
        <authorList>
            <person name="Choi J.Y."/>
            <person name="Hwang C.Y."/>
        </authorList>
    </citation>
    <scope>NUCLEOTIDE SEQUENCE</scope>
    <source>
        <strain evidence="7">HL-RS19</strain>
    </source>
</reference>
<proteinExistence type="predicted"/>
<feature type="transmembrane region" description="Helical" evidence="6">
    <location>
        <begin position="72"/>
        <end position="95"/>
    </location>
</feature>
<dbReference type="AlphaFoldDB" id="A0A9E8MXG9"/>
<sequence length="333" mass="37854">MSEILEENIVLEEKIVEIQLRDKLLKIPVLNIFIKLFSKVKLPGLEGLSLYDLMELYVIGLAKGALTTRGSAIAYSFFTALFPFLLFIIIVIPNIPIDGFEQDFLTFLKSVLPPTTSDFFSDNIFRALQGKNTNSGLLSTVLFLAIFLMTNGVYALFLGFESSYHEQLTRNVFKQYFFAMGVALILSLLLIITVAVLGYFQIYVVGGTLDFLETFGIDTHRETHFWANVAQYSFFVIVTFLATATLYYLGTKEGRYARFFSIGAVFTTLLIILTSYLFGIYIKYFSSYNELYGSIGALLILLFYLWLNANILLLGFELNMALMRLKREHKNGE</sequence>
<evidence type="ECO:0000256" key="6">
    <source>
        <dbReference type="SAM" id="Phobius"/>
    </source>
</evidence>
<evidence type="ECO:0000256" key="1">
    <source>
        <dbReference type="ARBA" id="ARBA00004651"/>
    </source>
</evidence>
<comment type="subcellular location">
    <subcellularLocation>
        <location evidence="1">Cell membrane</location>
        <topology evidence="1">Multi-pass membrane protein</topology>
    </subcellularLocation>
</comment>
<feature type="transmembrane region" description="Helical" evidence="6">
    <location>
        <begin position="294"/>
        <end position="316"/>
    </location>
</feature>
<keyword evidence="5 6" id="KW-0472">Membrane</keyword>